<protein>
    <submittedName>
        <fullName evidence="1">Uncharacterized protein</fullName>
    </submittedName>
</protein>
<organism evidence="1 2">
    <name type="scientific">Steinernema carpocapsae</name>
    <name type="common">Entomopathogenic nematode</name>
    <dbReference type="NCBI Taxonomy" id="34508"/>
    <lineage>
        <taxon>Eukaryota</taxon>
        <taxon>Metazoa</taxon>
        <taxon>Ecdysozoa</taxon>
        <taxon>Nematoda</taxon>
        <taxon>Chromadorea</taxon>
        <taxon>Rhabditida</taxon>
        <taxon>Tylenchina</taxon>
        <taxon>Panagrolaimomorpha</taxon>
        <taxon>Strongyloidoidea</taxon>
        <taxon>Steinernematidae</taxon>
        <taxon>Steinernema</taxon>
    </lineage>
</organism>
<dbReference type="Proteomes" id="UP000298663">
    <property type="component" value="Unassembled WGS sequence"/>
</dbReference>
<reference evidence="1 2" key="1">
    <citation type="journal article" date="2015" name="Genome Biol.">
        <title>Comparative genomics of Steinernema reveals deeply conserved gene regulatory networks.</title>
        <authorList>
            <person name="Dillman A.R."/>
            <person name="Macchietto M."/>
            <person name="Porter C.F."/>
            <person name="Rogers A."/>
            <person name="Williams B."/>
            <person name="Antoshechkin I."/>
            <person name="Lee M.M."/>
            <person name="Goodwin Z."/>
            <person name="Lu X."/>
            <person name="Lewis E.E."/>
            <person name="Goodrich-Blair H."/>
            <person name="Stock S.P."/>
            <person name="Adams B.J."/>
            <person name="Sternberg P.W."/>
            <person name="Mortazavi A."/>
        </authorList>
    </citation>
    <scope>NUCLEOTIDE SEQUENCE [LARGE SCALE GENOMIC DNA]</scope>
    <source>
        <strain evidence="1 2">ALL</strain>
    </source>
</reference>
<evidence type="ECO:0000313" key="2">
    <source>
        <dbReference type="Proteomes" id="UP000298663"/>
    </source>
</evidence>
<evidence type="ECO:0000313" key="1">
    <source>
        <dbReference type="EMBL" id="TKR76973.1"/>
    </source>
</evidence>
<comment type="caution">
    <text evidence="1">The sequence shown here is derived from an EMBL/GenBank/DDBJ whole genome shotgun (WGS) entry which is preliminary data.</text>
</comment>
<dbReference type="EMBL" id="AZBU02000005">
    <property type="protein sequence ID" value="TKR76973.1"/>
    <property type="molecule type" value="Genomic_DNA"/>
</dbReference>
<sequence length="75" mass="8496">MTPKTLKLTPKMIRDVYATREKHLLAVTCLDLLAAAKNPYHSPIKGCVYEMAIPAENGISELLTIFEQHQETQRN</sequence>
<accession>A0A4U5N466</accession>
<name>A0A4U5N466_STECR</name>
<dbReference type="AlphaFoldDB" id="A0A4U5N466"/>
<gene>
    <name evidence="1" type="ORF">L596_018028</name>
</gene>
<keyword evidence="2" id="KW-1185">Reference proteome</keyword>
<reference evidence="1 2" key="2">
    <citation type="journal article" date="2019" name="G3 (Bethesda)">
        <title>Hybrid Assembly of the Genome of the Entomopathogenic Nematode Steinernema carpocapsae Identifies the X-Chromosome.</title>
        <authorList>
            <person name="Serra L."/>
            <person name="Macchietto M."/>
            <person name="Macias-Munoz A."/>
            <person name="McGill C.J."/>
            <person name="Rodriguez I.M."/>
            <person name="Rodriguez B."/>
            <person name="Murad R."/>
            <person name="Mortazavi A."/>
        </authorList>
    </citation>
    <scope>NUCLEOTIDE SEQUENCE [LARGE SCALE GENOMIC DNA]</scope>
    <source>
        <strain evidence="1 2">ALL</strain>
    </source>
</reference>
<proteinExistence type="predicted"/>